<accession>A0A813DLF0</accession>
<dbReference type="PROSITE" id="PS50096">
    <property type="entry name" value="IQ"/>
    <property type="match status" value="1"/>
</dbReference>
<evidence type="ECO:0000313" key="7">
    <source>
        <dbReference type="EMBL" id="CAE8589936.1"/>
    </source>
</evidence>
<dbReference type="Gene3D" id="1.10.510.10">
    <property type="entry name" value="Transferase(Phosphotransferase) domain 1"/>
    <property type="match status" value="1"/>
</dbReference>
<feature type="compositionally biased region" description="Pro residues" evidence="5">
    <location>
        <begin position="1443"/>
        <end position="1452"/>
    </location>
</feature>
<dbReference type="PANTHER" id="PTHR24348:SF22">
    <property type="entry name" value="NON-SPECIFIC SERINE_THREONINE PROTEIN KINASE"/>
    <property type="match status" value="1"/>
</dbReference>
<reference evidence="7" key="1">
    <citation type="submission" date="2021-02" db="EMBL/GenBank/DDBJ databases">
        <authorList>
            <person name="Dougan E. K."/>
            <person name="Rhodes N."/>
            <person name="Thang M."/>
            <person name="Chan C."/>
        </authorList>
    </citation>
    <scope>NUCLEOTIDE SEQUENCE</scope>
</reference>
<feature type="compositionally biased region" description="Acidic residues" evidence="5">
    <location>
        <begin position="1174"/>
        <end position="1189"/>
    </location>
</feature>
<keyword evidence="4" id="KW-0067">ATP-binding</keyword>
<dbReference type="InterPro" id="IPR045269">
    <property type="entry name" value="Atg1-like"/>
</dbReference>
<dbReference type="Pfam" id="PF00069">
    <property type="entry name" value="Pkinase"/>
    <property type="match status" value="1"/>
</dbReference>
<keyword evidence="2" id="KW-0547">Nucleotide-binding</keyword>
<evidence type="ECO:0000313" key="8">
    <source>
        <dbReference type="Proteomes" id="UP000654075"/>
    </source>
</evidence>
<proteinExistence type="predicted"/>
<feature type="compositionally biased region" description="Low complexity" evidence="5">
    <location>
        <begin position="513"/>
        <end position="525"/>
    </location>
</feature>
<dbReference type="GO" id="GO:0010506">
    <property type="term" value="P:regulation of autophagy"/>
    <property type="evidence" value="ECO:0007669"/>
    <property type="project" value="InterPro"/>
</dbReference>
<sequence length="2172" mass="240215">MGRDIAEASQVARRRGHDDVGDEGSFAVATSPDWVELNHAAADLSCGRFVPFHDQPLAGHGFERLEVLLLSGAPLQTRDLANVLQTAKSLIKLDISYCGIPSFPPAELWKSMLNLRLLIAHKNLLSKWADVERACVPPELEWLTMFDNPVTNQPEYRGLVLSWAPKIVAVDLRVVTDDERMEFDPALKPLHEQSGCAPWQPPSGHFRRFASNAHGSHLWFRDRPPPADLQLHPLGLMQEAWDELRVLRQRSEYCSAAFSIQGAWRIFKARVERKTMKADNEKGALKLQKFARKFLWKRSIQAYVKDFLSEVEELDLLLSAREMLTLRASKLVESAVRRWVQKRKDRRVVRVAAIIITRNVRGFLTRLRVLRSELQLESYPRIYFPASAAWEALALLNVARRSCHLPPLSRDYSFEAADVMAIRMPDMADLPRFKAVITRLLLRRNWSLLRPCHSGRYPGHLWDGPVHRLVDQTAPERICQAYKCVRRRSANVDTQCRHIFLRSCAPGPHPVIGSGSEGPLPGSLGNTDPREPDFRDLYSVGIKIGEGDSGIVFLCETRPGPAWDYQGEAHQDEGEEDETSAKESEEVAGSEEHTRSLRMLQEGRSLQLGLQQQLMERQQRLLHELDVPSAPAGYVVKLAEHSRMWWTGPSAKSPASHVAAWTKLAQELRVLSGLEHANIAKVHRVFVDDYFAYFVISRSKTSLMAAILNNARFSRKGLPAAVCEKVAGQLLAPLAYLHSHCVVHRGVKTENILLNTMELVKEPFTLILADLFSTARHLEAGVRLVDASGCDWPEYWAPEVVEGNYDHASDLWAAGVVLFFALMKKLPFASLKDALTEDLEEDERLPEAPFDLLCKLLSRVPEERVSAAEAQTHGWFGGLDEIRTGHRSSDDDGSAVESPTMKSKTGVTGPIAPTRPGGAANRKLGNRGSTFDISGRTRTKKKEYKDEIPANWGRPNQTARSLVEKKTRADERYALGEKVTVRLKVAIQRRTVSLAGAGSSDSSVSGGQGRPFESYEWWSDERCRSFGLDPGDAHCPHPFWRPPSHGGSEAAATWDNLLYVHPISHGDIDQLMEENSLNAELATAVAEPVHDHVPLGQARSRARTEGSLLVNRSLTREDRVLEARIVGRSLLNELNAGRCRLCIDGGRLCRVTDHLVLRISNAEGQLLVGGLEPEQQEEDGDEEDPEADVDDLLGPVPHSTFVRRESKAASVMIATLQHHRTVRNLETTDVKREWKLPSIAFLPARLRSSEGVGGVSELQQALHDLVWRELRTSPETLHYSLFGSSEEVCWERSESIEHRGILELRRWHYFDATIRKDANHANLSQIGFGQQNFETTRSDAKSLDKVNKVLWSWMDAESCAEQGIQVGSDVAKHHEHLGGFQPVPEKQLDAKPLAALLQKHGFLREAFVASRGPLQTTERFAGEVARGQIRLCIKERPPDPEPPEPALLPPPSARRRSSAILSASSGGALATAPLVSLGPLGVKPRPDIPGKPAPGAGELRIMERVLILRVCSSRGHLLVKTQKHVQSDSQGHVVRVSQAVFPETKVRPGEDPLDTARRLLQRSLRLTSAHAARIHFGAPRVEELPAVISAQTSMSMRGMKSLATLCVRQVVDVQLSEADVTRLCGIAMPWQTLQEDHEASDVDEVPVSRMLQDLVEGPGMESNGRALGSTGGEGAAGTAVAAAMLAAEKDAVLAAFLQEAWRLGSRLPKPKPKAKAAAGHGIVADPKTGRRIYRDAVWLLQPMLCCRQSPRVTERFVKLLLRFAGTGGDAPLVRPFAFLPERFAKQASAAIRLQAAFRAHRERCSLACGLRTAAVLRRSALCIQRCWRWSILKRRLELLTGACRAAQAVRGTSFYIEERLLLALNLVNGANRYAPLLRESGLCFGYTVEDDVVLVKRGRSRFGSAASSDSTAEEDPKAKAARRTEFGLPTWLGAKVCGELRVLSADDPQLVTQGLLYPGLSGLLLQGIAEPQEKDIITVSMPSLDHAARLAGKTMSAALLASSGQLRWAELRFKSVAQARKRCLMLFLCTFSALHREAVPFLTKAVLGDTQVGLSVIRFWHIYGLSWAPSEKTVLSRLRQKVSSASWGLAPMCGRDSWAAIFRQDWMLLDRYTHERNSRPSSQGNEAKSAAQASATGLTCRGGLLSLSGIGHVAAKGGASNPGSALPPLALQ</sequence>
<dbReference type="EMBL" id="CAJNNV010003981">
    <property type="protein sequence ID" value="CAE8589936.1"/>
    <property type="molecule type" value="Genomic_DNA"/>
</dbReference>
<gene>
    <name evidence="7" type="ORF">PGLA1383_LOCUS8666</name>
</gene>
<feature type="non-terminal residue" evidence="7">
    <location>
        <position position="2172"/>
    </location>
</feature>
<organism evidence="7 8">
    <name type="scientific">Polarella glacialis</name>
    <name type="common">Dinoflagellate</name>
    <dbReference type="NCBI Taxonomy" id="89957"/>
    <lineage>
        <taxon>Eukaryota</taxon>
        <taxon>Sar</taxon>
        <taxon>Alveolata</taxon>
        <taxon>Dinophyceae</taxon>
        <taxon>Suessiales</taxon>
        <taxon>Suessiaceae</taxon>
        <taxon>Polarella</taxon>
    </lineage>
</organism>
<feature type="region of interest" description="Disordered" evidence="5">
    <location>
        <begin position="512"/>
        <end position="531"/>
    </location>
</feature>
<dbReference type="SMART" id="SM00015">
    <property type="entry name" value="IQ"/>
    <property type="match status" value="3"/>
</dbReference>
<evidence type="ECO:0000256" key="2">
    <source>
        <dbReference type="ARBA" id="ARBA00022741"/>
    </source>
</evidence>
<dbReference type="Proteomes" id="UP000654075">
    <property type="component" value="Unassembled WGS sequence"/>
</dbReference>
<feature type="region of interest" description="Disordered" evidence="5">
    <location>
        <begin position="1168"/>
        <end position="1189"/>
    </location>
</feature>
<dbReference type="InterPro" id="IPR000719">
    <property type="entry name" value="Prot_kinase_dom"/>
</dbReference>
<feature type="region of interest" description="Disordered" evidence="5">
    <location>
        <begin position="883"/>
        <end position="942"/>
    </location>
</feature>
<feature type="region of interest" description="Disordered" evidence="5">
    <location>
        <begin position="563"/>
        <end position="596"/>
    </location>
</feature>
<keyword evidence="1" id="KW-0808">Transferase</keyword>
<dbReference type="PANTHER" id="PTHR24348">
    <property type="entry name" value="SERINE/THREONINE-PROTEIN KINASE UNC-51-RELATED"/>
    <property type="match status" value="1"/>
</dbReference>
<comment type="caution">
    <text evidence="7">The sequence shown here is derived from an EMBL/GenBank/DDBJ whole genome shotgun (WGS) entry which is preliminary data.</text>
</comment>
<dbReference type="SUPFAM" id="SSF56112">
    <property type="entry name" value="Protein kinase-like (PK-like)"/>
    <property type="match status" value="1"/>
</dbReference>
<evidence type="ECO:0000256" key="1">
    <source>
        <dbReference type="ARBA" id="ARBA00022679"/>
    </source>
</evidence>
<evidence type="ECO:0000256" key="5">
    <source>
        <dbReference type="SAM" id="MobiDB-lite"/>
    </source>
</evidence>
<dbReference type="InterPro" id="IPR011009">
    <property type="entry name" value="Kinase-like_dom_sf"/>
</dbReference>
<dbReference type="GO" id="GO:0016020">
    <property type="term" value="C:membrane"/>
    <property type="evidence" value="ECO:0007669"/>
    <property type="project" value="TreeGrafter"/>
</dbReference>
<feature type="region of interest" description="Disordered" evidence="5">
    <location>
        <begin position="1"/>
        <end position="22"/>
    </location>
</feature>
<dbReference type="GO" id="GO:0000045">
    <property type="term" value="P:autophagosome assembly"/>
    <property type="evidence" value="ECO:0007669"/>
    <property type="project" value="TreeGrafter"/>
</dbReference>
<evidence type="ECO:0000256" key="4">
    <source>
        <dbReference type="ARBA" id="ARBA00022840"/>
    </source>
</evidence>
<evidence type="ECO:0000256" key="3">
    <source>
        <dbReference type="ARBA" id="ARBA00022777"/>
    </source>
</evidence>
<dbReference type="GO" id="GO:0005776">
    <property type="term" value="C:autophagosome"/>
    <property type="evidence" value="ECO:0007669"/>
    <property type="project" value="TreeGrafter"/>
</dbReference>
<protein>
    <recommendedName>
        <fullName evidence="6">Protein kinase domain-containing protein</fullName>
    </recommendedName>
</protein>
<dbReference type="Gene3D" id="3.80.10.10">
    <property type="entry name" value="Ribonuclease Inhibitor"/>
    <property type="match status" value="1"/>
</dbReference>
<keyword evidence="8" id="KW-1185">Reference proteome</keyword>
<dbReference type="GO" id="GO:0004674">
    <property type="term" value="F:protein serine/threonine kinase activity"/>
    <property type="evidence" value="ECO:0007669"/>
    <property type="project" value="InterPro"/>
</dbReference>
<dbReference type="SUPFAM" id="SSF52075">
    <property type="entry name" value="Outer arm dynein light chain 1"/>
    <property type="match status" value="1"/>
</dbReference>
<dbReference type="GO" id="GO:0005524">
    <property type="term" value="F:ATP binding"/>
    <property type="evidence" value="ECO:0007669"/>
    <property type="project" value="UniProtKB-KW"/>
</dbReference>
<dbReference type="PROSITE" id="PS50011">
    <property type="entry name" value="PROTEIN_KINASE_DOM"/>
    <property type="match status" value="1"/>
</dbReference>
<feature type="region of interest" description="Disordered" evidence="5">
    <location>
        <begin position="1434"/>
        <end position="1461"/>
    </location>
</feature>
<dbReference type="InterPro" id="IPR032675">
    <property type="entry name" value="LRR_dom_sf"/>
</dbReference>
<dbReference type="GO" id="GO:0005829">
    <property type="term" value="C:cytosol"/>
    <property type="evidence" value="ECO:0007669"/>
    <property type="project" value="TreeGrafter"/>
</dbReference>
<evidence type="ECO:0000259" key="6">
    <source>
        <dbReference type="PROSITE" id="PS50011"/>
    </source>
</evidence>
<name>A0A813DLF0_POLGL</name>
<dbReference type="InterPro" id="IPR000048">
    <property type="entry name" value="IQ_motif_EF-hand-BS"/>
</dbReference>
<dbReference type="GO" id="GO:0000407">
    <property type="term" value="C:phagophore assembly site"/>
    <property type="evidence" value="ECO:0007669"/>
    <property type="project" value="TreeGrafter"/>
</dbReference>
<keyword evidence="3" id="KW-0418">Kinase</keyword>
<dbReference type="OrthoDB" id="301841at2759"/>
<feature type="compositionally biased region" description="Basic and acidic residues" evidence="5">
    <location>
        <begin position="579"/>
        <end position="595"/>
    </location>
</feature>
<feature type="domain" description="Protein kinase" evidence="6">
    <location>
        <begin position="538"/>
        <end position="876"/>
    </location>
</feature>